<organism evidence="5 6">
    <name type="scientific">Acetobacterium wieringae</name>
    <dbReference type="NCBI Taxonomy" id="52694"/>
    <lineage>
        <taxon>Bacteria</taxon>
        <taxon>Bacillati</taxon>
        <taxon>Bacillota</taxon>
        <taxon>Clostridia</taxon>
        <taxon>Eubacteriales</taxon>
        <taxon>Eubacteriaceae</taxon>
        <taxon>Acetobacterium</taxon>
    </lineage>
</organism>
<comment type="caution">
    <text evidence="5">The sequence shown here is derived from an EMBL/GenBank/DDBJ whole genome shotgun (WGS) entry which is preliminary data.</text>
</comment>
<evidence type="ECO:0000256" key="2">
    <source>
        <dbReference type="SAM" id="Coils"/>
    </source>
</evidence>
<dbReference type="STRING" id="52694.ACWI_36290"/>
<dbReference type="AlphaFoldDB" id="A0A1F2PDX9"/>
<evidence type="ECO:0000259" key="3">
    <source>
        <dbReference type="Pfam" id="PF04754"/>
    </source>
</evidence>
<dbReference type="InterPro" id="IPR006842">
    <property type="entry name" value="Transposase_31"/>
</dbReference>
<dbReference type="OrthoDB" id="1980949at2"/>
<dbReference type="NCBIfam" id="TIGR01784">
    <property type="entry name" value="T_den_put_tspse"/>
    <property type="match status" value="1"/>
</dbReference>
<dbReference type="PANTHER" id="PTHR34611">
    <property type="match status" value="1"/>
</dbReference>
<proteinExistence type="inferred from homology"/>
<gene>
    <name evidence="5" type="ORF">ACWI_36290</name>
</gene>
<dbReference type="Pfam" id="PF14261">
    <property type="entry name" value="DUF4351"/>
    <property type="match status" value="1"/>
</dbReference>
<evidence type="ECO:0000313" key="5">
    <source>
        <dbReference type="EMBL" id="OFV68901.1"/>
    </source>
</evidence>
<dbReference type="InterPro" id="IPR025587">
    <property type="entry name" value="DUF4351"/>
</dbReference>
<reference evidence="5 6" key="1">
    <citation type="submission" date="2015-09" db="EMBL/GenBank/DDBJ databases">
        <title>Genome sequence of Acetobacterium wieringae DSM 1911.</title>
        <authorList>
            <person name="Poehlein A."/>
            <person name="Bengelsdorf F.R."/>
            <person name="Schiel-Bengelsdorf B."/>
            <person name="Duerre P."/>
            <person name="Daniel R."/>
        </authorList>
    </citation>
    <scope>NUCLEOTIDE SEQUENCE [LARGE SCALE GENOMIC DNA]</scope>
    <source>
        <strain evidence="5 6">DSM 1911</strain>
    </source>
</reference>
<protein>
    <recommendedName>
        <fullName evidence="7">Transposase (putative) YhgA-like domain-containing protein</fullName>
    </recommendedName>
</protein>
<name>A0A1F2PDX9_9FIRM</name>
<dbReference type="GO" id="GO:1990238">
    <property type="term" value="F:double-stranded DNA endonuclease activity"/>
    <property type="evidence" value="ECO:0007669"/>
    <property type="project" value="TreeGrafter"/>
</dbReference>
<comment type="similarity">
    <text evidence="1">Belongs to the Rpn/YhgA-like nuclease family.</text>
</comment>
<dbReference type="PANTHER" id="PTHR34611:SF2">
    <property type="entry name" value="INACTIVE RECOMBINATION-PROMOTING NUCLEASE-LIKE PROTEIN RPNE-RELATED"/>
    <property type="match status" value="1"/>
</dbReference>
<evidence type="ECO:0000256" key="1">
    <source>
        <dbReference type="ARBA" id="ARBA00009787"/>
    </source>
</evidence>
<dbReference type="Proteomes" id="UP000176244">
    <property type="component" value="Unassembled WGS sequence"/>
</dbReference>
<dbReference type="Pfam" id="PF04754">
    <property type="entry name" value="Transposase_31"/>
    <property type="match status" value="1"/>
</dbReference>
<dbReference type="InterPro" id="IPR010106">
    <property type="entry name" value="RpnA"/>
</dbReference>
<evidence type="ECO:0000313" key="6">
    <source>
        <dbReference type="Proteomes" id="UP000176244"/>
    </source>
</evidence>
<dbReference type="EMBL" id="LKEU01000052">
    <property type="protein sequence ID" value="OFV68901.1"/>
    <property type="molecule type" value="Genomic_DNA"/>
</dbReference>
<dbReference type="GO" id="GO:0006310">
    <property type="term" value="P:DNA recombination"/>
    <property type="evidence" value="ECO:0007669"/>
    <property type="project" value="TreeGrafter"/>
</dbReference>
<feature type="coiled-coil region" evidence="2">
    <location>
        <begin position="197"/>
        <end position="224"/>
    </location>
</feature>
<keyword evidence="2" id="KW-0175">Coiled coil</keyword>
<sequence>MKVTETKKTEKKVQNPHDMFFRATFANLEVSQNFLKDSLPDSILKTIDLNNLELQNGTYVSKKLEETRSDLLFRTTINQKEAYLYLLFEHKSYLDKNVGLQLLNYLVSIWNQKIKNEKAKHIPVIIPMVIYHGQQNWELGNALDTMILDYDELPDDIKQGIPNFRYHVYDLNRFPDEAIVLGSRYYVTLSILKHVNRDDEQELLEALKRVAAALNAMNEKETATEYFETCLRYVYEIVPEFSKVNSNIVQKYIEGIFPEGSEVAMTLAEVLREEGFEKGILKGKEEGIEEGIEKGETKALIKMAIKLLTQKFGVMSAEYSEAITKLDSTNLEILIEGIKGFENLDDVKKFLAL</sequence>
<dbReference type="RefSeq" id="WP_070372855.1">
    <property type="nucleotide sequence ID" value="NZ_CP097897.1"/>
</dbReference>
<evidence type="ECO:0000259" key="4">
    <source>
        <dbReference type="Pfam" id="PF14261"/>
    </source>
</evidence>
<dbReference type="InterPro" id="IPR051699">
    <property type="entry name" value="Rpn/YhgA-like_nuclease"/>
</dbReference>
<accession>A0A1F2PDX9</accession>
<evidence type="ECO:0008006" key="7">
    <source>
        <dbReference type="Google" id="ProtNLM"/>
    </source>
</evidence>
<feature type="domain" description="Transposase (putative) YhgA-like" evidence="3">
    <location>
        <begin position="15"/>
        <end position="220"/>
    </location>
</feature>
<feature type="domain" description="DUF4351" evidence="4">
    <location>
        <begin position="293"/>
        <end position="351"/>
    </location>
</feature>